<feature type="transmembrane region" description="Helical" evidence="14">
    <location>
        <begin position="119"/>
        <end position="137"/>
    </location>
</feature>
<sequence>MALITSQPKNLILHNHFTTLHSSIPQLNRPIVNLGPFSKNSTAIKVCNFNSKLRNFHLKNHPSYFNQIFIAKSNAAIGEVASLEPEESPLKYRKIFLSDVEVKKERNVFFGRKWNSLDIGTFGIVLAMHLLCLFAPFNFNWPAFWVAVALYVVTGLFGITLSFHRNLSHRSFKLPKWLEYFCAYCGVLALQGNPIDWVSTHRYHHQFCDSDKDPHSPIEGFWFSHMSWLFDTNSIVERCGEPTNVGDLEKQSFYRFIRSTYIVHPFALGALLYAIGGFPFLVWGMGVRSVWVYHITWFVNSACHVWGSQSWNTRDLSRNNWWVALLAFGEGWHNNHHAFEYSARHGLEWWEIDMTWYLVKFLQAIGLATEVKLPSESQKQRMTLNNNDVLAT</sequence>
<keyword evidence="8 13" id="KW-0560">Oxidoreductase</keyword>
<accession>A0AAV0ZXJ9</accession>
<feature type="transmembrane region" description="Helical" evidence="14">
    <location>
        <begin position="261"/>
        <end position="284"/>
    </location>
</feature>
<evidence type="ECO:0000256" key="10">
    <source>
        <dbReference type="ARBA" id="ARBA00023098"/>
    </source>
</evidence>
<keyword evidence="7 14" id="KW-1133">Transmembrane helix</keyword>
<dbReference type="Proteomes" id="UP001157006">
    <property type="component" value="Chromosome 2"/>
</dbReference>
<keyword evidence="5 13" id="KW-0812">Transmembrane</keyword>
<feature type="domain" description="Fatty acid desaturase" evidence="15">
    <location>
        <begin position="141"/>
        <end position="358"/>
    </location>
</feature>
<evidence type="ECO:0000259" key="15">
    <source>
        <dbReference type="Pfam" id="PF00487"/>
    </source>
</evidence>
<comment type="similarity">
    <text evidence="3 13">Belongs to the fatty acid desaturase type 1 family.</text>
</comment>
<keyword evidence="12 13" id="KW-0275">Fatty acid biosynthesis</keyword>
<organism evidence="16 17">
    <name type="scientific">Vicia faba</name>
    <name type="common">Broad bean</name>
    <name type="synonym">Faba vulgaris</name>
    <dbReference type="NCBI Taxonomy" id="3906"/>
    <lineage>
        <taxon>Eukaryota</taxon>
        <taxon>Viridiplantae</taxon>
        <taxon>Streptophyta</taxon>
        <taxon>Embryophyta</taxon>
        <taxon>Tracheophyta</taxon>
        <taxon>Spermatophyta</taxon>
        <taxon>Magnoliopsida</taxon>
        <taxon>eudicotyledons</taxon>
        <taxon>Gunneridae</taxon>
        <taxon>Pentapetalae</taxon>
        <taxon>rosids</taxon>
        <taxon>fabids</taxon>
        <taxon>Fabales</taxon>
        <taxon>Fabaceae</taxon>
        <taxon>Papilionoideae</taxon>
        <taxon>50 kb inversion clade</taxon>
        <taxon>NPAAA clade</taxon>
        <taxon>Hologalegina</taxon>
        <taxon>IRL clade</taxon>
        <taxon>Fabeae</taxon>
        <taxon>Vicia</taxon>
    </lineage>
</organism>
<comment type="subcellular location">
    <subcellularLocation>
        <location evidence="1">Membrane</location>
        <topology evidence="1">Multi-pass membrane protein</topology>
    </subcellularLocation>
</comment>
<feature type="transmembrane region" description="Helical" evidence="14">
    <location>
        <begin position="143"/>
        <end position="163"/>
    </location>
</feature>
<dbReference type="Pfam" id="PF00487">
    <property type="entry name" value="FA_desaturase"/>
    <property type="match status" value="1"/>
</dbReference>
<dbReference type="GO" id="GO:0016717">
    <property type="term" value="F:oxidoreductase activity, acting on paired donors, with oxidation of a pair of donors resulting in the reduction of molecular oxygen to two molecules of water"/>
    <property type="evidence" value="ECO:0007669"/>
    <property type="project" value="InterPro"/>
</dbReference>
<dbReference type="GO" id="GO:0005789">
    <property type="term" value="C:endoplasmic reticulum membrane"/>
    <property type="evidence" value="ECO:0007669"/>
    <property type="project" value="TreeGrafter"/>
</dbReference>
<evidence type="ECO:0000256" key="3">
    <source>
        <dbReference type="ARBA" id="ARBA00009295"/>
    </source>
</evidence>
<comment type="cofactor">
    <cofactor evidence="13">
        <name>Fe(2+)</name>
        <dbReference type="ChEBI" id="CHEBI:29033"/>
    </cofactor>
</comment>
<keyword evidence="4 13" id="KW-0444">Lipid biosynthesis</keyword>
<evidence type="ECO:0000256" key="8">
    <source>
        <dbReference type="ARBA" id="ARBA00023002"/>
    </source>
</evidence>
<gene>
    <name evidence="16" type="ORF">VFH_II266920</name>
</gene>
<evidence type="ECO:0000256" key="12">
    <source>
        <dbReference type="ARBA" id="ARBA00023160"/>
    </source>
</evidence>
<evidence type="ECO:0000256" key="6">
    <source>
        <dbReference type="ARBA" id="ARBA00022832"/>
    </source>
</evidence>
<keyword evidence="9" id="KW-0408">Iron</keyword>
<dbReference type="EMBL" id="OX451737">
    <property type="protein sequence ID" value="CAI8601320.1"/>
    <property type="molecule type" value="Genomic_DNA"/>
</dbReference>
<keyword evidence="11 14" id="KW-0472">Membrane</keyword>
<keyword evidence="6" id="KW-0276">Fatty acid metabolism</keyword>
<dbReference type="CDD" id="cd03505">
    <property type="entry name" value="Delta9-FADS-like"/>
    <property type="match status" value="1"/>
</dbReference>
<dbReference type="AlphaFoldDB" id="A0AAV0ZXJ9"/>
<comment type="domain">
    <text evidence="13">The histidine box domains are involved in binding the catalytic metal ions.</text>
</comment>
<protein>
    <recommendedName>
        <fullName evidence="15">Fatty acid desaturase domain-containing protein</fullName>
    </recommendedName>
</protein>
<comment type="pathway">
    <text evidence="2">Lipid metabolism.</text>
</comment>
<name>A0AAV0ZXJ9_VICFA</name>
<evidence type="ECO:0000313" key="16">
    <source>
        <dbReference type="EMBL" id="CAI8601320.1"/>
    </source>
</evidence>
<reference evidence="16 17" key="1">
    <citation type="submission" date="2023-01" db="EMBL/GenBank/DDBJ databases">
        <authorList>
            <person name="Kreplak J."/>
        </authorList>
    </citation>
    <scope>NUCLEOTIDE SEQUENCE [LARGE SCALE GENOMIC DNA]</scope>
</reference>
<evidence type="ECO:0000256" key="5">
    <source>
        <dbReference type="ARBA" id="ARBA00022692"/>
    </source>
</evidence>
<evidence type="ECO:0000256" key="4">
    <source>
        <dbReference type="ARBA" id="ARBA00022516"/>
    </source>
</evidence>
<evidence type="ECO:0000256" key="9">
    <source>
        <dbReference type="ARBA" id="ARBA00023004"/>
    </source>
</evidence>
<dbReference type="PRINTS" id="PR00075">
    <property type="entry name" value="FACDDSATRASE"/>
</dbReference>
<evidence type="ECO:0000256" key="2">
    <source>
        <dbReference type="ARBA" id="ARBA00005189"/>
    </source>
</evidence>
<evidence type="ECO:0000256" key="11">
    <source>
        <dbReference type="ARBA" id="ARBA00023136"/>
    </source>
</evidence>
<dbReference type="PANTHER" id="PTHR11351">
    <property type="entry name" value="ACYL-COA DESATURASE"/>
    <property type="match status" value="1"/>
</dbReference>
<keyword evidence="10" id="KW-0443">Lipid metabolism</keyword>
<dbReference type="PANTHER" id="PTHR11351:SF31">
    <property type="entry name" value="DESATURASE 1, ISOFORM A-RELATED"/>
    <property type="match status" value="1"/>
</dbReference>
<evidence type="ECO:0000313" key="17">
    <source>
        <dbReference type="Proteomes" id="UP001157006"/>
    </source>
</evidence>
<evidence type="ECO:0000256" key="1">
    <source>
        <dbReference type="ARBA" id="ARBA00004141"/>
    </source>
</evidence>
<evidence type="ECO:0000256" key="14">
    <source>
        <dbReference type="SAM" id="Phobius"/>
    </source>
</evidence>
<dbReference type="GO" id="GO:0042761">
    <property type="term" value="P:very long-chain fatty acid biosynthetic process"/>
    <property type="evidence" value="ECO:0007669"/>
    <property type="project" value="TreeGrafter"/>
</dbReference>
<proteinExistence type="inferred from homology"/>
<dbReference type="InterPro" id="IPR015876">
    <property type="entry name" value="Acyl-CoA_DS"/>
</dbReference>
<dbReference type="InterPro" id="IPR005804">
    <property type="entry name" value="FA_desaturase_dom"/>
</dbReference>
<evidence type="ECO:0000256" key="13">
    <source>
        <dbReference type="RuleBase" id="RU000581"/>
    </source>
</evidence>
<evidence type="ECO:0000256" key="7">
    <source>
        <dbReference type="ARBA" id="ARBA00022989"/>
    </source>
</evidence>
<keyword evidence="17" id="KW-1185">Reference proteome</keyword>